<reference evidence="1 2" key="1">
    <citation type="submission" date="2021-06" db="EMBL/GenBank/DDBJ databases">
        <title>Caerostris extrusa draft genome.</title>
        <authorList>
            <person name="Kono N."/>
            <person name="Arakawa K."/>
        </authorList>
    </citation>
    <scope>NUCLEOTIDE SEQUENCE [LARGE SCALE GENOMIC DNA]</scope>
</reference>
<name>A0AAV4UF93_CAEEX</name>
<evidence type="ECO:0000313" key="1">
    <source>
        <dbReference type="EMBL" id="GIY56456.1"/>
    </source>
</evidence>
<proteinExistence type="predicted"/>
<dbReference type="EMBL" id="BPLR01012770">
    <property type="protein sequence ID" value="GIY56456.1"/>
    <property type="molecule type" value="Genomic_DNA"/>
</dbReference>
<dbReference type="Proteomes" id="UP001054945">
    <property type="component" value="Unassembled WGS sequence"/>
</dbReference>
<keyword evidence="2" id="KW-1185">Reference proteome</keyword>
<sequence>MDIKERAENTDSKNIDLVFRENITGREKFRKKLGQLCHLRPGHGNVSNEVPPSLLNSRASAAQAFESRLTFLCLSAFFSFRIPERHGQAFCVLFGVLDEITERRGKRFPFEYVFTDSYYGKRVS</sequence>
<evidence type="ECO:0000313" key="2">
    <source>
        <dbReference type="Proteomes" id="UP001054945"/>
    </source>
</evidence>
<gene>
    <name evidence="1" type="ORF">CEXT_217251</name>
</gene>
<accession>A0AAV4UF93</accession>
<protein>
    <submittedName>
        <fullName evidence="1">Uncharacterized protein</fullName>
    </submittedName>
</protein>
<comment type="caution">
    <text evidence="1">The sequence shown here is derived from an EMBL/GenBank/DDBJ whole genome shotgun (WGS) entry which is preliminary data.</text>
</comment>
<organism evidence="1 2">
    <name type="scientific">Caerostris extrusa</name>
    <name type="common">Bark spider</name>
    <name type="synonym">Caerostris bankana</name>
    <dbReference type="NCBI Taxonomy" id="172846"/>
    <lineage>
        <taxon>Eukaryota</taxon>
        <taxon>Metazoa</taxon>
        <taxon>Ecdysozoa</taxon>
        <taxon>Arthropoda</taxon>
        <taxon>Chelicerata</taxon>
        <taxon>Arachnida</taxon>
        <taxon>Araneae</taxon>
        <taxon>Araneomorphae</taxon>
        <taxon>Entelegynae</taxon>
        <taxon>Araneoidea</taxon>
        <taxon>Araneidae</taxon>
        <taxon>Caerostris</taxon>
    </lineage>
</organism>
<dbReference type="AlphaFoldDB" id="A0AAV4UF93"/>